<dbReference type="InParanoid" id="T0RVY3"/>
<keyword evidence="1" id="KW-0479">Metal-binding</keyword>
<dbReference type="GO" id="GO:0008270">
    <property type="term" value="F:zinc ion binding"/>
    <property type="evidence" value="ECO:0007669"/>
    <property type="project" value="UniProtKB-KW"/>
</dbReference>
<dbReference type="GeneID" id="19946812"/>
<dbReference type="InterPro" id="IPR001841">
    <property type="entry name" value="Znf_RING"/>
</dbReference>
<evidence type="ECO:0000256" key="1">
    <source>
        <dbReference type="PROSITE-ProRule" id="PRU00175"/>
    </source>
</evidence>
<feature type="domain" description="RING-type" evidence="2">
    <location>
        <begin position="9"/>
        <end position="61"/>
    </location>
</feature>
<dbReference type="EMBL" id="JH767147">
    <property type="protein sequence ID" value="EQC36648.1"/>
    <property type="molecule type" value="Genomic_DNA"/>
</dbReference>
<accession>T0RVY3</accession>
<dbReference type="PROSITE" id="PS50089">
    <property type="entry name" value="ZF_RING_2"/>
    <property type="match status" value="1"/>
</dbReference>
<dbReference type="OMA" id="ASCINAY"/>
<name>T0RVY3_SAPDV</name>
<organism evidence="3 4">
    <name type="scientific">Saprolegnia diclina (strain VS20)</name>
    <dbReference type="NCBI Taxonomy" id="1156394"/>
    <lineage>
        <taxon>Eukaryota</taxon>
        <taxon>Sar</taxon>
        <taxon>Stramenopiles</taxon>
        <taxon>Oomycota</taxon>
        <taxon>Saprolegniomycetes</taxon>
        <taxon>Saprolegniales</taxon>
        <taxon>Saprolegniaceae</taxon>
        <taxon>Saprolegnia</taxon>
    </lineage>
</organism>
<proteinExistence type="predicted"/>
<sequence>MVAPGVATCQVCFDETYAVITQICGASCSAVLCASCINAYVGFQAASALYGVVAQLKCPICLRPASLVRWREKLSKPNAHLQLLETKVHSACNVVCPSCHTNTSVLPEACDSVQPLSLPTHLAQQMPELRARCGQYCHHRLSADAVYNYVRATEAYYRSHLAAAARVALPDRLAPWLGGNGIHLGMSFDALAALKSDLWTPNMPITAVELPNYMARCVCCRLENVAELFPCLPPTATYDSASRISFVFDPTSQLRLVSLVLGVCYMPQWEPPTNAPLRTYFSTLLHGAATDQDAIVDHGHTVVSLETDDTLLVEFVDPRAPPEIDGRAFTLYFKRRREDIIRAMCQQRPVRQAMRAVQRHLRKLVWKRKWDIVLAAIQAMGEARR</sequence>
<evidence type="ECO:0000259" key="2">
    <source>
        <dbReference type="PROSITE" id="PS50089"/>
    </source>
</evidence>
<protein>
    <recommendedName>
        <fullName evidence="2">RING-type domain-containing protein</fullName>
    </recommendedName>
</protein>
<keyword evidence="1" id="KW-0863">Zinc-finger</keyword>
<gene>
    <name evidence="3" type="ORF">SDRG_06085</name>
</gene>
<dbReference type="SUPFAM" id="SSF57850">
    <property type="entry name" value="RING/U-box"/>
    <property type="match status" value="1"/>
</dbReference>
<evidence type="ECO:0000313" key="3">
    <source>
        <dbReference type="EMBL" id="EQC36648.1"/>
    </source>
</evidence>
<dbReference type="Proteomes" id="UP000030762">
    <property type="component" value="Unassembled WGS sequence"/>
</dbReference>
<reference evidence="3 4" key="1">
    <citation type="submission" date="2012-04" db="EMBL/GenBank/DDBJ databases">
        <title>The Genome Sequence of Saprolegnia declina VS20.</title>
        <authorList>
            <consortium name="The Broad Institute Genome Sequencing Platform"/>
            <person name="Russ C."/>
            <person name="Nusbaum C."/>
            <person name="Tyler B."/>
            <person name="van West P."/>
            <person name="Dieguez-Uribeondo J."/>
            <person name="de Bruijn I."/>
            <person name="Tripathy S."/>
            <person name="Jiang R."/>
            <person name="Young S.K."/>
            <person name="Zeng Q."/>
            <person name="Gargeya S."/>
            <person name="Fitzgerald M."/>
            <person name="Haas B."/>
            <person name="Abouelleil A."/>
            <person name="Alvarado L."/>
            <person name="Arachchi H.M."/>
            <person name="Berlin A."/>
            <person name="Chapman S.B."/>
            <person name="Goldberg J."/>
            <person name="Griggs A."/>
            <person name="Gujja S."/>
            <person name="Hansen M."/>
            <person name="Howarth C."/>
            <person name="Imamovic A."/>
            <person name="Larimer J."/>
            <person name="McCowen C."/>
            <person name="Montmayeur A."/>
            <person name="Murphy C."/>
            <person name="Neiman D."/>
            <person name="Pearson M."/>
            <person name="Priest M."/>
            <person name="Roberts A."/>
            <person name="Saif S."/>
            <person name="Shea T."/>
            <person name="Sisk P."/>
            <person name="Sykes S."/>
            <person name="Wortman J."/>
            <person name="Nusbaum C."/>
            <person name="Birren B."/>
        </authorList>
    </citation>
    <scope>NUCLEOTIDE SEQUENCE [LARGE SCALE GENOMIC DNA]</scope>
    <source>
        <strain evidence="3 4">VS20</strain>
    </source>
</reference>
<dbReference type="AlphaFoldDB" id="T0RVY3"/>
<dbReference type="RefSeq" id="XP_008610069.1">
    <property type="nucleotide sequence ID" value="XM_008611847.1"/>
</dbReference>
<keyword evidence="1" id="KW-0862">Zinc</keyword>
<dbReference type="VEuPathDB" id="FungiDB:SDRG_06085"/>
<evidence type="ECO:0000313" key="4">
    <source>
        <dbReference type="Proteomes" id="UP000030762"/>
    </source>
</evidence>
<keyword evidence="4" id="KW-1185">Reference proteome</keyword>